<dbReference type="PANTHER" id="PTHR33693">
    <property type="entry name" value="TYPE-5 URACIL-DNA GLYCOSYLASE"/>
    <property type="match status" value="1"/>
</dbReference>
<keyword evidence="2" id="KW-0479">Metal-binding</keyword>
<dbReference type="GO" id="GO:0006281">
    <property type="term" value="P:DNA repair"/>
    <property type="evidence" value="ECO:0007669"/>
    <property type="project" value="UniProtKB-KW"/>
</dbReference>
<dbReference type="AlphaFoldDB" id="A0AA86GK01"/>
<keyword evidence="4" id="KW-0378">Hydrolase</keyword>
<evidence type="ECO:0000313" key="10">
    <source>
        <dbReference type="Proteomes" id="UP000058599"/>
    </source>
</evidence>
<keyword evidence="5" id="KW-0408">Iron</keyword>
<dbReference type="Proteomes" id="UP000058599">
    <property type="component" value="Chromosome"/>
</dbReference>
<dbReference type="GO" id="GO:0097506">
    <property type="term" value="F:deaminated base DNA N-glycosylase activity"/>
    <property type="evidence" value="ECO:0007669"/>
    <property type="project" value="UniProtKB-ARBA"/>
</dbReference>
<evidence type="ECO:0000256" key="5">
    <source>
        <dbReference type="ARBA" id="ARBA00023004"/>
    </source>
</evidence>
<keyword evidence="6" id="KW-0411">Iron-sulfur</keyword>
<evidence type="ECO:0000256" key="3">
    <source>
        <dbReference type="ARBA" id="ARBA00022763"/>
    </source>
</evidence>
<proteinExistence type="predicted"/>
<dbReference type="GO" id="GO:0046872">
    <property type="term" value="F:metal ion binding"/>
    <property type="evidence" value="ECO:0007669"/>
    <property type="project" value="UniProtKB-KW"/>
</dbReference>
<organism evidence="9 10">
    <name type="scientific">Sphingopyxis granuli</name>
    <dbReference type="NCBI Taxonomy" id="267128"/>
    <lineage>
        <taxon>Bacteria</taxon>
        <taxon>Pseudomonadati</taxon>
        <taxon>Pseudomonadota</taxon>
        <taxon>Alphaproteobacteria</taxon>
        <taxon>Sphingomonadales</taxon>
        <taxon>Sphingomonadaceae</taxon>
        <taxon>Sphingopyxis</taxon>
    </lineage>
</organism>
<dbReference type="EMBL" id="CP012199">
    <property type="protein sequence ID" value="AMG74340.1"/>
    <property type="molecule type" value="Genomic_DNA"/>
</dbReference>
<dbReference type="InterPro" id="IPR051536">
    <property type="entry name" value="UDG_Type-4/5"/>
</dbReference>
<evidence type="ECO:0000256" key="7">
    <source>
        <dbReference type="ARBA" id="ARBA00023204"/>
    </source>
</evidence>
<accession>A0AA86GK01</accession>
<keyword evidence="7" id="KW-0234">DNA repair</keyword>
<dbReference type="SMART" id="SM00986">
    <property type="entry name" value="UDG"/>
    <property type="match status" value="1"/>
</dbReference>
<protein>
    <submittedName>
        <fullName evidence="9">Uracil-DNA glycosylase superfamily protein</fullName>
    </submittedName>
</protein>
<dbReference type="InterPro" id="IPR036895">
    <property type="entry name" value="Uracil-DNA_glycosylase-like_sf"/>
</dbReference>
<evidence type="ECO:0000259" key="8">
    <source>
        <dbReference type="SMART" id="SM00986"/>
    </source>
</evidence>
<keyword evidence="1" id="KW-0004">4Fe-4S</keyword>
<name>A0AA86GK01_9SPHN</name>
<evidence type="ECO:0000256" key="4">
    <source>
        <dbReference type="ARBA" id="ARBA00022801"/>
    </source>
</evidence>
<dbReference type="PANTHER" id="PTHR33693:SF1">
    <property type="entry name" value="TYPE-4 URACIL-DNA GLYCOSYLASE"/>
    <property type="match status" value="1"/>
</dbReference>
<evidence type="ECO:0000256" key="6">
    <source>
        <dbReference type="ARBA" id="ARBA00023014"/>
    </source>
</evidence>
<dbReference type="GO" id="GO:0051539">
    <property type="term" value="F:4 iron, 4 sulfur cluster binding"/>
    <property type="evidence" value="ECO:0007669"/>
    <property type="project" value="UniProtKB-KW"/>
</dbReference>
<reference evidence="9 10" key="1">
    <citation type="journal article" date="2016" name="BMC Genomics">
        <title>Genomic analysis of the nitrate-respiring Sphingopyxis granuli (formerly Sphingomonas macrogoltabida) strain TFA.</title>
        <authorList>
            <person name="Garcia-Romero I."/>
            <person name="Perez-Pulido A.J."/>
            <person name="Gonzalez-Flores Y.E."/>
            <person name="Reyes-Ramirez F."/>
            <person name="Santero E."/>
            <person name="Floriano B."/>
        </authorList>
    </citation>
    <scope>NUCLEOTIDE SEQUENCE [LARGE SCALE GENOMIC DNA]</scope>
    <source>
        <strain evidence="9 10">TFA</strain>
    </source>
</reference>
<keyword evidence="3" id="KW-0227">DNA damage</keyword>
<dbReference type="InterPro" id="IPR005122">
    <property type="entry name" value="Uracil-DNA_glycosylase-like"/>
</dbReference>
<dbReference type="KEGG" id="sgi:SGRAN_1963"/>
<dbReference type="SUPFAM" id="SSF52141">
    <property type="entry name" value="Uracil-DNA glycosylase-like"/>
    <property type="match status" value="1"/>
</dbReference>
<gene>
    <name evidence="9" type="ORF">SGRAN_1963</name>
</gene>
<evidence type="ECO:0000256" key="2">
    <source>
        <dbReference type="ARBA" id="ARBA00022723"/>
    </source>
</evidence>
<dbReference type="Gene3D" id="3.40.470.10">
    <property type="entry name" value="Uracil-DNA glycosylase-like domain"/>
    <property type="match status" value="1"/>
</dbReference>
<keyword evidence="10" id="KW-1185">Reference proteome</keyword>
<sequence length="266" mass="28590">MGGRYSALLAESYCDWWSLAGVDSLVGEVPAGWLDVPVANDVAGQTGTARSGSAPMAEPERVVLHAALQRQEDPAAPQAKTPAVFPGDWQAFQTWLCEGEDVPGTQWDARRVLPAGKAEAPLMLLTAWPEIDDQREGILFADEAGKLLDAMLRAIGLSRADCYVASLAVTRPPGGRCDARDAAELDRLLWHHLRLARPQRLLLIGGDIVRMAAGIALPDARGRLLDINQDGGKVEAVAVAHPATLLARPVQKAAAWDSLKLFNRGR</sequence>
<dbReference type="RefSeq" id="WP_067183127.1">
    <property type="nucleotide sequence ID" value="NZ_CP012199.1"/>
</dbReference>
<evidence type="ECO:0000313" key="9">
    <source>
        <dbReference type="EMBL" id="AMG74340.1"/>
    </source>
</evidence>
<feature type="domain" description="Uracil-DNA glycosylase-like" evidence="8">
    <location>
        <begin position="113"/>
        <end position="260"/>
    </location>
</feature>
<evidence type="ECO:0000256" key="1">
    <source>
        <dbReference type="ARBA" id="ARBA00022485"/>
    </source>
</evidence>
<dbReference type="Pfam" id="PF03167">
    <property type="entry name" value="UDG"/>
    <property type="match status" value="1"/>
</dbReference>
<dbReference type="SMART" id="SM00987">
    <property type="entry name" value="UreE_C"/>
    <property type="match status" value="1"/>
</dbReference>